<reference evidence="2 3" key="1">
    <citation type="submission" date="2017-02" db="EMBL/GenBank/DDBJ databases">
        <title>The new phylogeny of genus Mycobacterium.</title>
        <authorList>
            <person name="Tortoli E."/>
            <person name="Trovato A."/>
            <person name="Cirillo D.M."/>
        </authorList>
    </citation>
    <scope>NUCLEOTIDE SEQUENCE [LARGE SCALE GENOMIC DNA]</scope>
    <source>
        <strain evidence="2 3">DSM 45057</strain>
    </source>
</reference>
<dbReference type="EMBL" id="MVHE01000003">
    <property type="protein sequence ID" value="ORA25348.1"/>
    <property type="molecule type" value="Genomic_DNA"/>
</dbReference>
<comment type="caution">
    <text evidence="2">The sequence shown here is derived from an EMBL/GenBank/DDBJ whole genome shotgun (WGS) entry which is preliminary data.</text>
</comment>
<feature type="domain" description="DUF4097" evidence="1">
    <location>
        <begin position="74"/>
        <end position="233"/>
    </location>
</feature>
<gene>
    <name evidence="2" type="ORF">BST12_03440</name>
</gene>
<accession>A0A1X0A664</accession>
<keyword evidence="3" id="KW-1185">Reference proteome</keyword>
<evidence type="ECO:0000313" key="3">
    <source>
        <dbReference type="Proteomes" id="UP000192284"/>
    </source>
</evidence>
<dbReference type="Pfam" id="PF13349">
    <property type="entry name" value="DUF4097"/>
    <property type="match status" value="1"/>
</dbReference>
<evidence type="ECO:0000259" key="1">
    <source>
        <dbReference type="Pfam" id="PF13349"/>
    </source>
</evidence>
<evidence type="ECO:0000313" key="2">
    <source>
        <dbReference type="EMBL" id="ORA25348.1"/>
    </source>
</evidence>
<protein>
    <recommendedName>
        <fullName evidence="1">DUF4097 domain-containing protein</fullName>
    </recommendedName>
</protein>
<dbReference type="RefSeq" id="WP_083111607.1">
    <property type="nucleotide sequence ID" value="NZ_JACKTS010000031.1"/>
</dbReference>
<name>A0A1X0A664_MYCAN</name>
<dbReference type="Proteomes" id="UP000192284">
    <property type="component" value="Unassembled WGS sequence"/>
</dbReference>
<dbReference type="AlphaFoldDB" id="A0A1X0A664"/>
<proteinExistence type="predicted"/>
<dbReference type="InterPro" id="IPR025164">
    <property type="entry name" value="Toastrack_DUF4097"/>
</dbReference>
<dbReference type="OrthoDB" id="3252095at2"/>
<organism evidence="2 3">
    <name type="scientific">Mycobacterium angelicum</name>
    <dbReference type="NCBI Taxonomy" id="470074"/>
    <lineage>
        <taxon>Bacteria</taxon>
        <taxon>Bacillati</taxon>
        <taxon>Actinomycetota</taxon>
        <taxon>Actinomycetes</taxon>
        <taxon>Mycobacteriales</taxon>
        <taxon>Mycobacteriaceae</taxon>
        <taxon>Mycobacterium</taxon>
    </lineage>
</organism>
<sequence length="271" mass="27655">MQTFDTPEPISVRLEAGAGSVRLAATERADTVVQVRPRDESSGSDVWAAEHTRVEFRDGKLVVSGAKRGLPRFRGGAVDVEIALPSRSRVYATLASADLRADGEYADFRFGSASAAVDIDVVVGKVKGANASGSFRINRVEGYASVATASGAVHVGNLDGELKFKGASGSLTVEVLRGSVKSRTASGSVSVGVAVRGAVSAATGSGEVAVGIPEGTAARLDITTGSGVVTNRLQPSDGPELGDETLILQVRSGSGDVDIHRATPAHEAVGG</sequence>